<protein>
    <recommendedName>
        <fullName evidence="7">Cytosolic non-specific dipeptidase</fullName>
    </recommendedName>
</protein>
<dbReference type="Proteomes" id="UP001162164">
    <property type="component" value="Unassembled WGS sequence"/>
</dbReference>
<evidence type="ECO:0000313" key="6">
    <source>
        <dbReference type="Proteomes" id="UP001162164"/>
    </source>
</evidence>
<proteinExistence type="predicted"/>
<evidence type="ECO:0000313" key="5">
    <source>
        <dbReference type="EMBL" id="KAJ8985156.1"/>
    </source>
</evidence>
<accession>A0ABQ9K3G9</accession>
<keyword evidence="4" id="KW-0812">Transmembrane</keyword>
<evidence type="ECO:0000256" key="2">
    <source>
        <dbReference type="ARBA" id="ARBA00022723"/>
    </source>
</evidence>
<keyword evidence="6" id="KW-1185">Reference proteome</keyword>
<dbReference type="PANTHER" id="PTHR43270">
    <property type="entry name" value="BETA-ALA-HIS DIPEPTIDASE"/>
    <property type="match status" value="1"/>
</dbReference>
<evidence type="ECO:0000256" key="1">
    <source>
        <dbReference type="ARBA" id="ARBA00022670"/>
    </source>
</evidence>
<reference evidence="5" key="1">
    <citation type="journal article" date="2023" name="Insect Mol. Biol.">
        <title>Genome sequencing provides insights into the evolution of gene families encoding plant cell wall-degrading enzymes in longhorned beetles.</title>
        <authorList>
            <person name="Shin N.R."/>
            <person name="Okamura Y."/>
            <person name="Kirsch R."/>
            <person name="Pauchet Y."/>
        </authorList>
    </citation>
    <scope>NUCLEOTIDE SEQUENCE</scope>
    <source>
        <strain evidence="5">MMC_N1</strain>
    </source>
</reference>
<feature type="transmembrane region" description="Helical" evidence="4">
    <location>
        <begin position="180"/>
        <end position="198"/>
    </location>
</feature>
<sequence>MSLPESISKVFKKIDENKAKYITNLRDAVAIQSVSAWPHKRDQIRKMVEWVQERCKKLSVETQIKELGTQTLPDGNTIPLPPESDPKKKTVLIYGHLDVQPALLEDGWDSEPFVLTERGDKLYGRGSSDDKGPVLGWLHAIEAFQEVNVEVPVNIKFVFEGMEESGSVGLEELLKKEKNGFYLVLIMCVFLITIGSALRNLA</sequence>
<dbReference type="SUPFAM" id="SSF53187">
    <property type="entry name" value="Zn-dependent exopeptidases"/>
    <property type="match status" value="1"/>
</dbReference>
<keyword evidence="2" id="KW-0479">Metal-binding</keyword>
<gene>
    <name evidence="5" type="ORF">NQ317_012808</name>
</gene>
<name>A0ABQ9K3G9_9CUCU</name>
<keyword evidence="4" id="KW-0472">Membrane</keyword>
<dbReference type="InterPro" id="IPR001261">
    <property type="entry name" value="ArgE/DapE_CS"/>
</dbReference>
<dbReference type="PROSITE" id="PS00759">
    <property type="entry name" value="ARGE_DAPE_CPG2_2"/>
    <property type="match status" value="1"/>
</dbReference>
<dbReference type="EMBL" id="JAPWTJ010000019">
    <property type="protein sequence ID" value="KAJ8985156.1"/>
    <property type="molecule type" value="Genomic_DNA"/>
</dbReference>
<evidence type="ECO:0000256" key="3">
    <source>
        <dbReference type="ARBA" id="ARBA00022801"/>
    </source>
</evidence>
<keyword evidence="4" id="KW-1133">Transmembrane helix</keyword>
<keyword evidence="3" id="KW-0378">Hydrolase</keyword>
<dbReference type="InterPro" id="IPR002933">
    <property type="entry name" value="Peptidase_M20"/>
</dbReference>
<comment type="caution">
    <text evidence="5">The sequence shown here is derived from an EMBL/GenBank/DDBJ whole genome shotgun (WGS) entry which is preliminary data.</text>
</comment>
<dbReference type="Pfam" id="PF01546">
    <property type="entry name" value="Peptidase_M20"/>
    <property type="match status" value="1"/>
</dbReference>
<dbReference type="PANTHER" id="PTHR43270:SF4">
    <property type="entry name" value="CARNOSINE DIPEPTIDASE 2, ISOFORM A"/>
    <property type="match status" value="1"/>
</dbReference>
<evidence type="ECO:0008006" key="7">
    <source>
        <dbReference type="Google" id="ProtNLM"/>
    </source>
</evidence>
<organism evidence="5 6">
    <name type="scientific">Molorchus minor</name>
    <dbReference type="NCBI Taxonomy" id="1323400"/>
    <lineage>
        <taxon>Eukaryota</taxon>
        <taxon>Metazoa</taxon>
        <taxon>Ecdysozoa</taxon>
        <taxon>Arthropoda</taxon>
        <taxon>Hexapoda</taxon>
        <taxon>Insecta</taxon>
        <taxon>Pterygota</taxon>
        <taxon>Neoptera</taxon>
        <taxon>Endopterygota</taxon>
        <taxon>Coleoptera</taxon>
        <taxon>Polyphaga</taxon>
        <taxon>Cucujiformia</taxon>
        <taxon>Chrysomeloidea</taxon>
        <taxon>Cerambycidae</taxon>
        <taxon>Lamiinae</taxon>
        <taxon>Monochamini</taxon>
        <taxon>Molorchus</taxon>
    </lineage>
</organism>
<dbReference type="InterPro" id="IPR051458">
    <property type="entry name" value="Cyt/Met_Dipeptidase"/>
</dbReference>
<evidence type="ECO:0000256" key="4">
    <source>
        <dbReference type="SAM" id="Phobius"/>
    </source>
</evidence>
<keyword evidence="1" id="KW-0645">Protease</keyword>
<dbReference type="Gene3D" id="3.40.630.10">
    <property type="entry name" value="Zn peptidases"/>
    <property type="match status" value="1"/>
</dbReference>